<keyword evidence="3" id="KW-1185">Reference proteome</keyword>
<dbReference type="Proteomes" id="UP000223913">
    <property type="component" value="Unassembled WGS sequence"/>
</dbReference>
<name>A0A2D0MZR2_FLAN2</name>
<dbReference type="AlphaFoldDB" id="A0A2D0MZR2"/>
<evidence type="ECO:0000313" key="3">
    <source>
        <dbReference type="Proteomes" id="UP000223913"/>
    </source>
</evidence>
<dbReference type="EMBL" id="PDUD01000050">
    <property type="protein sequence ID" value="PHN01707.1"/>
    <property type="molecule type" value="Genomic_DNA"/>
</dbReference>
<organism evidence="2 3">
    <name type="scientific">Flavilitoribacter nigricans (strain ATCC 23147 / DSM 23189 / NBRC 102662 / NCIMB 1420 / SS-2)</name>
    <name type="common">Lewinella nigricans</name>
    <dbReference type="NCBI Taxonomy" id="1122177"/>
    <lineage>
        <taxon>Bacteria</taxon>
        <taxon>Pseudomonadati</taxon>
        <taxon>Bacteroidota</taxon>
        <taxon>Saprospiria</taxon>
        <taxon>Saprospirales</taxon>
        <taxon>Lewinellaceae</taxon>
        <taxon>Flavilitoribacter</taxon>
    </lineage>
</organism>
<comment type="caution">
    <text evidence="2">The sequence shown here is derived from an EMBL/GenBank/DDBJ whole genome shotgun (WGS) entry which is preliminary data.</text>
</comment>
<reference evidence="2 3" key="1">
    <citation type="submission" date="2017-10" db="EMBL/GenBank/DDBJ databases">
        <title>The draft genome sequence of Lewinella nigricans NBRC 102662.</title>
        <authorList>
            <person name="Wang K."/>
        </authorList>
    </citation>
    <scope>NUCLEOTIDE SEQUENCE [LARGE SCALE GENOMIC DNA]</scope>
    <source>
        <strain evidence="2 3">NBRC 102662</strain>
    </source>
</reference>
<feature type="compositionally biased region" description="Basic and acidic residues" evidence="1">
    <location>
        <begin position="9"/>
        <end position="22"/>
    </location>
</feature>
<accession>A0A2D0MZR2</accession>
<evidence type="ECO:0000256" key="1">
    <source>
        <dbReference type="SAM" id="MobiDB-lite"/>
    </source>
</evidence>
<evidence type="ECO:0000313" key="2">
    <source>
        <dbReference type="EMBL" id="PHN01707.1"/>
    </source>
</evidence>
<proteinExistence type="predicted"/>
<sequence>MTIAQWSTDCDHGTKRKKGDEHPLTKINPYVVRRHFGGVVSGLILASVKPTFLNQKTEYNEKG</sequence>
<protein>
    <submittedName>
        <fullName evidence="2">Uncharacterized protein</fullName>
    </submittedName>
</protein>
<feature type="region of interest" description="Disordered" evidence="1">
    <location>
        <begin position="1"/>
        <end position="22"/>
    </location>
</feature>
<gene>
    <name evidence="2" type="ORF">CRP01_35765</name>
</gene>